<dbReference type="PANTHER" id="PTHR43747">
    <property type="entry name" value="FAD-BINDING PROTEIN"/>
    <property type="match status" value="1"/>
</dbReference>
<accession>A0A0P8BX88</accession>
<dbReference type="Gene3D" id="3.50.50.60">
    <property type="entry name" value="FAD/NAD(P)-binding domain"/>
    <property type="match status" value="1"/>
</dbReference>
<dbReference type="Proteomes" id="UP000050465">
    <property type="component" value="Unassembled WGS sequence"/>
</dbReference>
<dbReference type="InterPro" id="IPR006905">
    <property type="entry name" value="Flavin_halogenase"/>
</dbReference>
<evidence type="ECO:0000256" key="2">
    <source>
        <dbReference type="ARBA" id="ARBA00023033"/>
    </source>
</evidence>
<keyword evidence="2" id="KW-0503">Monooxygenase</keyword>
<keyword evidence="1" id="KW-0560">Oxidoreductase</keyword>
<gene>
    <name evidence="4" type="ORF">HLUCCA11_18150</name>
</gene>
<organism evidence="4 5">
    <name type="scientific">Phormidesmis priestleyi Ana</name>
    <dbReference type="NCBI Taxonomy" id="1666911"/>
    <lineage>
        <taxon>Bacteria</taxon>
        <taxon>Bacillati</taxon>
        <taxon>Cyanobacteriota</taxon>
        <taxon>Cyanophyceae</taxon>
        <taxon>Leptolyngbyales</taxon>
        <taxon>Leptolyngbyaceae</taxon>
        <taxon>Phormidesmis</taxon>
    </lineage>
</organism>
<protein>
    <submittedName>
        <fullName evidence="4">Dehydrogenases (Flavoproteins)</fullName>
    </submittedName>
</protein>
<evidence type="ECO:0000313" key="5">
    <source>
        <dbReference type="Proteomes" id="UP000050465"/>
    </source>
</evidence>
<dbReference type="GO" id="GO:0004497">
    <property type="term" value="F:monooxygenase activity"/>
    <property type="evidence" value="ECO:0007669"/>
    <property type="project" value="UniProtKB-KW"/>
</dbReference>
<evidence type="ECO:0000313" key="4">
    <source>
        <dbReference type="EMBL" id="KPQ33545.1"/>
    </source>
</evidence>
<dbReference type="PATRIC" id="fig|1666911.3.peg.1400"/>
<dbReference type="InterPro" id="IPR050816">
    <property type="entry name" value="Flavin-dep_Halogenase_NPB"/>
</dbReference>
<dbReference type="AlphaFoldDB" id="A0A0P8BX88"/>
<dbReference type="Pfam" id="PF04820">
    <property type="entry name" value="Trp_halogenase"/>
    <property type="match status" value="1"/>
</dbReference>
<dbReference type="STRING" id="1666911.HLUCCA11_18150"/>
<proteinExistence type="inferred from homology"/>
<dbReference type="SUPFAM" id="SSF51905">
    <property type="entry name" value="FAD/NAD(P)-binding domain"/>
    <property type="match status" value="1"/>
</dbReference>
<dbReference type="EMBL" id="LJZR01000030">
    <property type="protein sequence ID" value="KPQ33545.1"/>
    <property type="molecule type" value="Genomic_DNA"/>
</dbReference>
<dbReference type="PANTHER" id="PTHR43747:SF5">
    <property type="entry name" value="FAD-BINDING DOMAIN-CONTAINING PROTEIN"/>
    <property type="match status" value="1"/>
</dbReference>
<evidence type="ECO:0000256" key="1">
    <source>
        <dbReference type="ARBA" id="ARBA00023002"/>
    </source>
</evidence>
<sequence>MTSTLIRDIPTANTATHDYDVVIMGAGFAGLCQARHLMLNVPNLKVALVDPRPVERGDKDLKIGESTIEIAALFLSKELGLYEYLVENHVPKIGLNFHWPKAADQTEKLSDYYHIWSNRQVSIPAFQMNRAKLERDLLKMDQEMGVEFYNGRVKDVDLTPGDEIKRVNVKCKGEEIILTCKHVIDAAGRNFIIGRKKDNVLSGPENLLGLNNASAWVRVRGVDRSIFHDGYDPNNSTTSHYYATNHYFGHGHWLWMIPIDSKSMEVSIGMMHHHDQLPSEEVNTQDKFLNFLKNNHTVLYNLIESGETIDFNYRPKVAHKSKEMFSSDNWYVIGDAAYIFDAFYSYGTSTVALAIESVTEIIRSKVAKEPEAEEKRDSFNKFNLIFALTVNYLYRDHGKQLGHASVMSWRIYWEYMWWFGMMVPMYVGKWHIDQTFISIFLGINKKIDGMFAHVNEQFNELVEKDANLGLMDCYRADQLIWGYYTPKQFDNYLANTKLEPLHCNVFACIKNTCFFVAVWYTKFLWKGFGLKGLLNPKNLYYLLVLVGFTIQSAIGELVYKFKTRGLSHNSQISQMREEFKGYQYKPSLQSWMTEFASQSQSMKSEEQPAKDYAFK</sequence>
<name>A0A0P8BX88_9CYAN</name>
<dbReference type="InterPro" id="IPR036188">
    <property type="entry name" value="FAD/NAD-bd_sf"/>
</dbReference>
<reference evidence="4 5" key="1">
    <citation type="submission" date="2015-09" db="EMBL/GenBank/DDBJ databases">
        <title>Identification and resolution of microdiversity through metagenomic sequencing of parallel consortia.</title>
        <authorList>
            <person name="Nelson W.C."/>
            <person name="Romine M.F."/>
            <person name="Lindemann S.R."/>
        </authorList>
    </citation>
    <scope>NUCLEOTIDE SEQUENCE [LARGE SCALE GENOMIC DNA]</scope>
    <source>
        <strain evidence="4">Ana</strain>
    </source>
</reference>
<comment type="similarity">
    <text evidence="3">Belongs to the flavin-dependent halogenase family. Bacterial tryptophan halogenase subfamily.</text>
</comment>
<comment type="caution">
    <text evidence="4">The sequence shown here is derived from an EMBL/GenBank/DDBJ whole genome shotgun (WGS) entry which is preliminary data.</text>
</comment>
<evidence type="ECO:0000256" key="3">
    <source>
        <dbReference type="ARBA" id="ARBA00038396"/>
    </source>
</evidence>